<dbReference type="InterPro" id="IPR001841">
    <property type="entry name" value="Znf_RING"/>
</dbReference>
<accession>A0A8H5BJT4</accession>
<keyword evidence="1" id="KW-0863">Zinc-finger</keyword>
<evidence type="ECO:0000259" key="4">
    <source>
        <dbReference type="PROSITE" id="PS50089"/>
    </source>
</evidence>
<dbReference type="Gene3D" id="3.30.40.10">
    <property type="entry name" value="Zinc/RING finger domain, C3HC4 (zinc finger)"/>
    <property type="match status" value="1"/>
</dbReference>
<feature type="region of interest" description="Disordered" evidence="3">
    <location>
        <begin position="240"/>
        <end position="278"/>
    </location>
</feature>
<reference evidence="5 6" key="1">
    <citation type="journal article" date="2020" name="ISME J.">
        <title>Uncovering the hidden diversity of litter-decomposition mechanisms in mushroom-forming fungi.</title>
        <authorList>
            <person name="Floudas D."/>
            <person name="Bentzer J."/>
            <person name="Ahren D."/>
            <person name="Johansson T."/>
            <person name="Persson P."/>
            <person name="Tunlid A."/>
        </authorList>
    </citation>
    <scope>NUCLEOTIDE SEQUENCE [LARGE SCALE GENOMIC DNA]</scope>
    <source>
        <strain evidence="5 6">CBS 175.51</strain>
    </source>
</reference>
<dbReference type="GO" id="GO:0008270">
    <property type="term" value="F:zinc ion binding"/>
    <property type="evidence" value="ECO:0007669"/>
    <property type="project" value="UniProtKB-KW"/>
</dbReference>
<dbReference type="InterPro" id="IPR013083">
    <property type="entry name" value="Znf_RING/FYVE/PHD"/>
</dbReference>
<evidence type="ECO:0000313" key="5">
    <source>
        <dbReference type="EMBL" id="KAF5324709.1"/>
    </source>
</evidence>
<evidence type="ECO:0000256" key="1">
    <source>
        <dbReference type="PROSITE-ProRule" id="PRU00175"/>
    </source>
</evidence>
<dbReference type="AlphaFoldDB" id="A0A8H5BJT4"/>
<dbReference type="PROSITE" id="PS50089">
    <property type="entry name" value="ZF_RING_2"/>
    <property type="match status" value="1"/>
</dbReference>
<comment type="caution">
    <text evidence="5">The sequence shown here is derived from an EMBL/GenBank/DDBJ whole genome shotgun (WGS) entry which is preliminary data.</text>
</comment>
<dbReference type="SMART" id="SM00184">
    <property type="entry name" value="RING"/>
    <property type="match status" value="1"/>
</dbReference>
<sequence>MPATKLLCSVCCDAHELSEFRFLKCGHGFCNTCTERIRISTSTCALCNTPYGEYPPRPIYAELVEDTPEARTRRLTADLSTIQADPSLENFRNLPQRLRDAEHQSGEGMSTDDSETLLAAARTIETVVKPLTEKVEKYRGVNRRNSKLRKQNDELQAQLRLLESQLTETRSQNQALLRDKEQLSEERSLARSEVEELQRLYAIQKVKAKSLKDEFDRANADYQQKIERLQKSERLLKSKLKVLGSQNRRKNSRRQSQTMEDDGEDSLIVEYGSGSALS</sequence>
<proteinExistence type="predicted"/>
<name>A0A8H5BJT4_9AGAR</name>
<feature type="domain" description="RING-type" evidence="4">
    <location>
        <begin position="8"/>
        <end position="48"/>
    </location>
</feature>
<gene>
    <name evidence="5" type="ORF">D9611_004122</name>
</gene>
<keyword evidence="1" id="KW-0862">Zinc</keyword>
<keyword evidence="2" id="KW-0175">Coiled coil</keyword>
<evidence type="ECO:0000256" key="2">
    <source>
        <dbReference type="SAM" id="Coils"/>
    </source>
</evidence>
<evidence type="ECO:0000256" key="3">
    <source>
        <dbReference type="SAM" id="MobiDB-lite"/>
    </source>
</evidence>
<dbReference type="SUPFAM" id="SSF57850">
    <property type="entry name" value="RING/U-box"/>
    <property type="match status" value="1"/>
</dbReference>
<dbReference type="Proteomes" id="UP000541558">
    <property type="component" value="Unassembled WGS sequence"/>
</dbReference>
<evidence type="ECO:0000313" key="6">
    <source>
        <dbReference type="Proteomes" id="UP000541558"/>
    </source>
</evidence>
<dbReference type="Pfam" id="PF13920">
    <property type="entry name" value="zf-C3HC4_3"/>
    <property type="match status" value="1"/>
</dbReference>
<feature type="coiled-coil region" evidence="2">
    <location>
        <begin position="138"/>
        <end position="239"/>
    </location>
</feature>
<dbReference type="EMBL" id="JAACJK010000164">
    <property type="protein sequence ID" value="KAF5324709.1"/>
    <property type="molecule type" value="Genomic_DNA"/>
</dbReference>
<dbReference type="CDD" id="cd16449">
    <property type="entry name" value="RING-HC"/>
    <property type="match status" value="1"/>
</dbReference>
<keyword evidence="6" id="KW-1185">Reference proteome</keyword>
<keyword evidence="1" id="KW-0479">Metal-binding</keyword>
<protein>
    <recommendedName>
        <fullName evidence="4">RING-type domain-containing protein</fullName>
    </recommendedName>
</protein>
<organism evidence="5 6">
    <name type="scientific">Ephemerocybe angulata</name>
    <dbReference type="NCBI Taxonomy" id="980116"/>
    <lineage>
        <taxon>Eukaryota</taxon>
        <taxon>Fungi</taxon>
        <taxon>Dikarya</taxon>
        <taxon>Basidiomycota</taxon>
        <taxon>Agaricomycotina</taxon>
        <taxon>Agaricomycetes</taxon>
        <taxon>Agaricomycetidae</taxon>
        <taxon>Agaricales</taxon>
        <taxon>Agaricineae</taxon>
        <taxon>Psathyrellaceae</taxon>
        <taxon>Ephemerocybe</taxon>
    </lineage>
</organism>
<dbReference type="OrthoDB" id="6105938at2759"/>